<dbReference type="SMART" id="SM00028">
    <property type="entry name" value="TPR"/>
    <property type="match status" value="10"/>
</dbReference>
<dbReference type="InterPro" id="IPR050498">
    <property type="entry name" value="Ycf3"/>
</dbReference>
<evidence type="ECO:0000256" key="3">
    <source>
        <dbReference type="PROSITE-ProRule" id="PRU00339"/>
    </source>
</evidence>
<evidence type="ECO:0000256" key="1">
    <source>
        <dbReference type="ARBA" id="ARBA00022737"/>
    </source>
</evidence>
<dbReference type="Pfam" id="PF13432">
    <property type="entry name" value="TPR_16"/>
    <property type="match status" value="3"/>
</dbReference>
<name>A0A5C5ZVG0_9BACT</name>
<reference evidence="5 6" key="1">
    <citation type="submission" date="2019-02" db="EMBL/GenBank/DDBJ databases">
        <title>Deep-cultivation of Planctomycetes and their phenomic and genomic characterization uncovers novel biology.</title>
        <authorList>
            <person name="Wiegand S."/>
            <person name="Jogler M."/>
            <person name="Boedeker C."/>
            <person name="Pinto D."/>
            <person name="Vollmers J."/>
            <person name="Rivas-Marin E."/>
            <person name="Kohn T."/>
            <person name="Peeters S.H."/>
            <person name="Heuer A."/>
            <person name="Rast P."/>
            <person name="Oberbeckmann S."/>
            <person name="Bunk B."/>
            <person name="Jeske O."/>
            <person name="Meyerdierks A."/>
            <person name="Storesund J.E."/>
            <person name="Kallscheuer N."/>
            <person name="Luecker S."/>
            <person name="Lage O.M."/>
            <person name="Pohl T."/>
            <person name="Merkel B.J."/>
            <person name="Hornburger P."/>
            <person name="Mueller R.-W."/>
            <person name="Bruemmer F."/>
            <person name="Labrenz M."/>
            <person name="Spormann A.M."/>
            <person name="Op Den Camp H."/>
            <person name="Overmann J."/>
            <person name="Amann R."/>
            <person name="Jetten M.S.M."/>
            <person name="Mascher T."/>
            <person name="Medema M.H."/>
            <person name="Devos D.P."/>
            <person name="Kaster A.-K."/>
            <person name="Ovreas L."/>
            <person name="Rohde M."/>
            <person name="Galperin M.Y."/>
            <person name="Jogler C."/>
        </authorList>
    </citation>
    <scope>NUCLEOTIDE SEQUENCE [LARGE SCALE GENOMIC DNA]</scope>
    <source>
        <strain evidence="5 6">Pla52n</strain>
    </source>
</reference>
<evidence type="ECO:0000256" key="4">
    <source>
        <dbReference type="SAM" id="SignalP"/>
    </source>
</evidence>
<keyword evidence="1" id="KW-0677">Repeat</keyword>
<feature type="chain" id="PRO_5023084139" evidence="4">
    <location>
        <begin position="23"/>
        <end position="854"/>
    </location>
</feature>
<dbReference type="PROSITE" id="PS50005">
    <property type="entry name" value="TPR"/>
    <property type="match status" value="3"/>
</dbReference>
<protein>
    <submittedName>
        <fullName evidence="5">Lipoprotein NlpI</fullName>
    </submittedName>
</protein>
<keyword evidence="2 3" id="KW-0802">TPR repeat</keyword>
<comment type="caution">
    <text evidence="5">The sequence shown here is derived from an EMBL/GenBank/DDBJ whole genome shotgun (WGS) entry which is preliminary data.</text>
</comment>
<keyword evidence="5" id="KW-0449">Lipoprotein</keyword>
<dbReference type="InterPro" id="IPR009003">
    <property type="entry name" value="Peptidase_S1_PA"/>
</dbReference>
<dbReference type="InterPro" id="IPR011990">
    <property type="entry name" value="TPR-like_helical_dom_sf"/>
</dbReference>
<gene>
    <name evidence="5" type="ORF">Pla52n_66430</name>
</gene>
<accession>A0A5C5ZVG0</accession>
<dbReference type="Proteomes" id="UP000320176">
    <property type="component" value="Unassembled WGS sequence"/>
</dbReference>
<dbReference type="SUPFAM" id="SSF48452">
    <property type="entry name" value="TPR-like"/>
    <property type="match status" value="1"/>
</dbReference>
<dbReference type="PANTHER" id="PTHR44858">
    <property type="entry name" value="TETRATRICOPEPTIDE REPEAT PROTEIN 6"/>
    <property type="match status" value="1"/>
</dbReference>
<dbReference type="SUPFAM" id="SSF50494">
    <property type="entry name" value="Trypsin-like serine proteases"/>
    <property type="match status" value="1"/>
</dbReference>
<dbReference type="SUPFAM" id="SSF81901">
    <property type="entry name" value="HCP-like"/>
    <property type="match status" value="1"/>
</dbReference>
<sequence precursor="true">MAKSLVPAAVFAGLLALAPCKAQDSVVQDIEVARAEFGKSISDADQVSETGTRFAPTDTVYLKVSLNSRPKTGVLSCKFYLDKQEITVASADLSRLDATGVAKDANAYGVFSLHPTAPFPISDQYRAEIFYDEKKLGTYPFQIIGEKGDRKDSDQPAMKLTDAAPVVSAGPTDIVAKLLHATANVTCSDDRDYHWTGTAWILDYEKRLLVTNDHVANAGAHDKKIGNVTSMKLYFPEYRDGRVIHDAGHYARNAEAINATVIYGDKARDLAIIQADRLPTDQTSALKLGSDAPSLGQRLHSLGGIPAGSEGYWIYTSGDVRAVYSRSMANGYNADVVEADMQTNKGNSGGPVVNDSGELVAVVEGHSTTARSVSLYIALSEVQAFLKDALPLVQPATAEQFMARAKHHRAAGRTDQALADFTQALRLDPNNAEVMALRGWVFYERDDLDTALTEFDDAIAADKTMLYAYHGRANVQFDLGEFDKALVDLTYAIKNAVDPKQSSEFYNERGIVYSHIDELDKALADFDRAVAADSSNAWAHANRGDMLAKSDQHLKAIDAIKTAVDLESKEPHFYWLMGKSAQAVDNLDGALKLFDIATALDGTNADYWISKARCLIATGDIQQATENLISAIEIDETDHRVYNEVGLVGFDLGNYPLAEAQFAIATQVDPGNYIYWLNRGHASLKLRKFDDAVAHLTQSISLVDDDADCYSIRGQARSALDRSNEAESDFRKAKELLPDAFVKYSSKLLKIANRTGEDLQVMVRYRVKGSDGQTRWYPPAGQAAVFEFAPGEASLLTFDGKQIHGDRFSIWAQGKESGKDYDEFKTRELISVGPSGYLSGSGEADIELYNFVSP</sequence>
<evidence type="ECO:0000256" key="2">
    <source>
        <dbReference type="ARBA" id="ARBA00022803"/>
    </source>
</evidence>
<evidence type="ECO:0000313" key="5">
    <source>
        <dbReference type="EMBL" id="TWT91309.1"/>
    </source>
</evidence>
<feature type="repeat" description="TPR" evidence="3">
    <location>
        <begin position="639"/>
        <end position="672"/>
    </location>
</feature>
<feature type="repeat" description="TPR" evidence="3">
    <location>
        <begin position="398"/>
        <end position="431"/>
    </location>
</feature>
<keyword evidence="6" id="KW-1185">Reference proteome</keyword>
<dbReference type="Pfam" id="PF13181">
    <property type="entry name" value="TPR_8"/>
    <property type="match status" value="1"/>
</dbReference>
<feature type="repeat" description="TPR" evidence="3">
    <location>
        <begin position="503"/>
        <end position="536"/>
    </location>
</feature>
<dbReference type="EMBL" id="SJPN01000017">
    <property type="protein sequence ID" value="TWT91309.1"/>
    <property type="molecule type" value="Genomic_DNA"/>
</dbReference>
<keyword evidence="4" id="KW-0732">Signal</keyword>
<dbReference type="Pfam" id="PF13365">
    <property type="entry name" value="Trypsin_2"/>
    <property type="match status" value="1"/>
</dbReference>
<dbReference type="AlphaFoldDB" id="A0A5C5ZVG0"/>
<evidence type="ECO:0000313" key="6">
    <source>
        <dbReference type="Proteomes" id="UP000320176"/>
    </source>
</evidence>
<dbReference type="Gene3D" id="2.40.10.120">
    <property type="match status" value="1"/>
</dbReference>
<dbReference type="RefSeq" id="WP_197455118.1">
    <property type="nucleotide sequence ID" value="NZ_CP151726.1"/>
</dbReference>
<proteinExistence type="predicted"/>
<dbReference type="PANTHER" id="PTHR44858:SF1">
    <property type="entry name" value="UDP-N-ACETYLGLUCOSAMINE--PEPTIDE N-ACETYLGLUCOSAMINYLTRANSFERASE SPINDLY-RELATED"/>
    <property type="match status" value="1"/>
</dbReference>
<organism evidence="5 6">
    <name type="scientific">Stieleria varia</name>
    <dbReference type="NCBI Taxonomy" id="2528005"/>
    <lineage>
        <taxon>Bacteria</taxon>
        <taxon>Pseudomonadati</taxon>
        <taxon>Planctomycetota</taxon>
        <taxon>Planctomycetia</taxon>
        <taxon>Pirellulales</taxon>
        <taxon>Pirellulaceae</taxon>
        <taxon>Stieleria</taxon>
    </lineage>
</organism>
<dbReference type="Gene3D" id="1.25.40.10">
    <property type="entry name" value="Tetratricopeptide repeat domain"/>
    <property type="match status" value="3"/>
</dbReference>
<dbReference type="InterPro" id="IPR019734">
    <property type="entry name" value="TPR_rpt"/>
</dbReference>
<feature type="signal peptide" evidence="4">
    <location>
        <begin position="1"/>
        <end position="22"/>
    </location>
</feature>